<evidence type="ECO:0008006" key="4">
    <source>
        <dbReference type="Google" id="ProtNLM"/>
    </source>
</evidence>
<gene>
    <name evidence="2" type="ORF">LMG27174_06434</name>
</gene>
<sequence>MAARVPHFTLHGVDVLKLFIGLGVPYLGVIGLLPWVASVDRFVLGVPFIYAWIFAWFVLTSGCLLICWRVFDSRHDDTHPQNR</sequence>
<proteinExistence type="predicted"/>
<evidence type="ECO:0000313" key="3">
    <source>
        <dbReference type="Proteomes" id="UP000494205"/>
    </source>
</evidence>
<accession>A0A6J5CK89</accession>
<name>A0A6J5CK89_9BURK</name>
<evidence type="ECO:0000256" key="1">
    <source>
        <dbReference type="SAM" id="Phobius"/>
    </source>
</evidence>
<protein>
    <recommendedName>
        <fullName evidence="4">DUF3311 domain-containing protein</fullName>
    </recommendedName>
</protein>
<feature type="transmembrane region" description="Helical" evidence="1">
    <location>
        <begin position="15"/>
        <end position="37"/>
    </location>
</feature>
<feature type="transmembrane region" description="Helical" evidence="1">
    <location>
        <begin position="49"/>
        <end position="71"/>
    </location>
</feature>
<dbReference type="EMBL" id="CADIJZ010000037">
    <property type="protein sequence ID" value="CAB3738071.1"/>
    <property type="molecule type" value="Genomic_DNA"/>
</dbReference>
<keyword evidence="1" id="KW-1133">Transmembrane helix</keyword>
<evidence type="ECO:0000313" key="2">
    <source>
        <dbReference type="EMBL" id="CAB3738071.1"/>
    </source>
</evidence>
<keyword evidence="1" id="KW-0472">Membrane</keyword>
<keyword evidence="1" id="KW-0812">Transmembrane</keyword>
<organism evidence="2 3">
    <name type="scientific">Paraburkholderia rhynchosiae</name>
    <dbReference type="NCBI Taxonomy" id="487049"/>
    <lineage>
        <taxon>Bacteria</taxon>
        <taxon>Pseudomonadati</taxon>
        <taxon>Pseudomonadota</taxon>
        <taxon>Betaproteobacteria</taxon>
        <taxon>Burkholderiales</taxon>
        <taxon>Burkholderiaceae</taxon>
        <taxon>Paraburkholderia</taxon>
    </lineage>
</organism>
<dbReference type="InterPro" id="IPR021741">
    <property type="entry name" value="DUF3311"/>
</dbReference>
<dbReference type="Proteomes" id="UP000494205">
    <property type="component" value="Unassembled WGS sequence"/>
</dbReference>
<dbReference type="Pfam" id="PF11755">
    <property type="entry name" value="DUF3311"/>
    <property type="match status" value="1"/>
</dbReference>
<reference evidence="2 3" key="1">
    <citation type="submission" date="2020-04" db="EMBL/GenBank/DDBJ databases">
        <authorList>
            <person name="De Canck E."/>
        </authorList>
    </citation>
    <scope>NUCLEOTIDE SEQUENCE [LARGE SCALE GENOMIC DNA]</scope>
    <source>
        <strain evidence="2 3">LMG 27174</strain>
    </source>
</reference>
<dbReference type="AlphaFoldDB" id="A0A6J5CK89"/>